<sequence length="276" mass="29995">MTSLKQIAGSMIVVGIVLAMIGFASGGKWFILISDAGFHVPNDQSLGANSYELDAFTNINLSNKHADIEILPSDNYGLELNSFETSNVTYAVKDGTLTVDAKSTKDNGITIGFRSFKTPTITIYVPKDALLSNIELDSSFGDINLEQLNYQQLNLFVSHGDISFENIVAGHTEITQSFGDMALQQFSGERFIVESEHGDIDIDGELNGESTITSSFGDVDLDLLNKESELGLDLNTNFGDITLNNKSIEGDFSQSYVGDNQLKVSITHGDLELSLK</sequence>
<keyword evidence="4" id="KW-1185">Reference proteome</keyword>
<comment type="caution">
    <text evidence="3">The sequence shown here is derived from an EMBL/GenBank/DDBJ whole genome shotgun (WGS) entry which is preliminary data.</text>
</comment>
<feature type="transmembrane region" description="Helical" evidence="1">
    <location>
        <begin position="12"/>
        <end position="32"/>
    </location>
</feature>
<keyword evidence="1" id="KW-0472">Membrane</keyword>
<keyword evidence="1" id="KW-1133">Transmembrane helix</keyword>
<organism evidence="3 4">
    <name type="scientific">Lysinibacillus contaminans</name>
    <dbReference type="NCBI Taxonomy" id="1293441"/>
    <lineage>
        <taxon>Bacteria</taxon>
        <taxon>Bacillati</taxon>
        <taxon>Bacillota</taxon>
        <taxon>Bacilli</taxon>
        <taxon>Bacillales</taxon>
        <taxon>Bacillaceae</taxon>
        <taxon>Lysinibacillus</taxon>
    </lineage>
</organism>
<protein>
    <recommendedName>
        <fullName evidence="2">DUF4097 domain-containing protein</fullName>
    </recommendedName>
</protein>
<dbReference type="Proteomes" id="UP000050668">
    <property type="component" value="Unassembled WGS sequence"/>
</dbReference>
<dbReference type="InterPro" id="IPR025164">
    <property type="entry name" value="Toastrack_DUF4097"/>
</dbReference>
<dbReference type="EMBL" id="LGRV01000003">
    <property type="protein sequence ID" value="KOS69137.1"/>
    <property type="molecule type" value="Genomic_DNA"/>
</dbReference>
<proteinExistence type="predicted"/>
<reference evidence="4" key="1">
    <citation type="submission" date="2015-07" db="EMBL/GenBank/DDBJ databases">
        <title>Fjat-14205 dsm 2895.</title>
        <authorList>
            <person name="Liu B."/>
            <person name="Wang J."/>
            <person name="Zhu Y."/>
            <person name="Liu G."/>
            <person name="Chen Q."/>
            <person name="Chen Z."/>
            <person name="Lan J."/>
            <person name="Che J."/>
            <person name="Ge C."/>
            <person name="Shi H."/>
            <person name="Pan Z."/>
            <person name="Liu X."/>
        </authorList>
    </citation>
    <scope>NUCLEOTIDE SEQUENCE [LARGE SCALE GENOMIC DNA]</scope>
    <source>
        <strain evidence="4">DSM 25560</strain>
    </source>
</reference>
<dbReference type="RefSeq" id="WP_082332641.1">
    <property type="nucleotide sequence ID" value="NZ_LGRV01000003.1"/>
</dbReference>
<evidence type="ECO:0000259" key="2">
    <source>
        <dbReference type="Pfam" id="PF13349"/>
    </source>
</evidence>
<keyword evidence="1" id="KW-0812">Transmembrane</keyword>
<evidence type="ECO:0000256" key="1">
    <source>
        <dbReference type="SAM" id="Phobius"/>
    </source>
</evidence>
<dbReference type="Pfam" id="PF13349">
    <property type="entry name" value="DUF4097"/>
    <property type="match status" value="1"/>
</dbReference>
<name>A0ABR5K2G7_9BACI</name>
<evidence type="ECO:0000313" key="3">
    <source>
        <dbReference type="EMBL" id="KOS69137.1"/>
    </source>
</evidence>
<gene>
    <name evidence="3" type="ORF">AEA09_11665</name>
</gene>
<feature type="domain" description="DUF4097" evidence="2">
    <location>
        <begin position="57"/>
        <end position="272"/>
    </location>
</feature>
<accession>A0ABR5K2G7</accession>
<evidence type="ECO:0000313" key="4">
    <source>
        <dbReference type="Proteomes" id="UP000050668"/>
    </source>
</evidence>